<evidence type="ECO:0000259" key="4">
    <source>
        <dbReference type="Pfam" id="PF24962"/>
    </source>
</evidence>
<organism evidence="5 6">
    <name type="scientific">Lecanosticta acicola</name>
    <dbReference type="NCBI Taxonomy" id="111012"/>
    <lineage>
        <taxon>Eukaryota</taxon>
        <taxon>Fungi</taxon>
        <taxon>Dikarya</taxon>
        <taxon>Ascomycota</taxon>
        <taxon>Pezizomycotina</taxon>
        <taxon>Dothideomycetes</taxon>
        <taxon>Dothideomycetidae</taxon>
        <taxon>Mycosphaerellales</taxon>
        <taxon>Mycosphaerellaceae</taxon>
        <taxon>Lecanosticta</taxon>
    </lineage>
</organism>
<dbReference type="InterPro" id="IPR057940">
    <property type="entry name" value="Tri-helical_dom"/>
</dbReference>
<dbReference type="Pfam" id="PF14420">
    <property type="entry name" value="Clr5"/>
    <property type="match status" value="1"/>
</dbReference>
<accession>A0AAI8W1T4</accession>
<dbReference type="PANTHER" id="PTHR38788:SF5">
    <property type="entry name" value="CLR5 DOMAIN-CONTAINING PROTEIN"/>
    <property type="match status" value="1"/>
</dbReference>
<feature type="domain" description="Clr5" evidence="2">
    <location>
        <begin position="15"/>
        <end position="71"/>
    </location>
</feature>
<dbReference type="EMBL" id="CAVMBE010000001">
    <property type="protein sequence ID" value="CAK3760277.1"/>
    <property type="molecule type" value="Genomic_DNA"/>
</dbReference>
<feature type="domain" description="DUF7767" evidence="4">
    <location>
        <begin position="521"/>
        <end position="611"/>
    </location>
</feature>
<feature type="domain" description="Tri-helical" evidence="3">
    <location>
        <begin position="244"/>
        <end position="327"/>
    </location>
</feature>
<evidence type="ECO:0000313" key="5">
    <source>
        <dbReference type="EMBL" id="CAK3760277.1"/>
    </source>
</evidence>
<gene>
    <name evidence="5" type="ORF">LECACI_7A000292</name>
</gene>
<name>A0AAI8W1T4_9PEZI</name>
<dbReference type="AlphaFoldDB" id="A0AAI8W1T4"/>
<feature type="domain" description="Tri-helical" evidence="3">
    <location>
        <begin position="337"/>
        <end position="418"/>
    </location>
</feature>
<evidence type="ECO:0000313" key="6">
    <source>
        <dbReference type="Proteomes" id="UP001296104"/>
    </source>
</evidence>
<dbReference type="Proteomes" id="UP001296104">
    <property type="component" value="Unassembled WGS sequence"/>
</dbReference>
<dbReference type="PANTHER" id="PTHR38788">
    <property type="entry name" value="CLR5 DOMAIN-CONTAINING PROTEIN"/>
    <property type="match status" value="1"/>
</dbReference>
<proteinExistence type="predicted"/>
<dbReference type="InterPro" id="IPR056669">
    <property type="entry name" value="DUF7767"/>
</dbReference>
<sequence>MDDDATSKKRVGRPPKYDWDDKRDICYKLWVDEHKSAAQIAAYFAERFNVHPSELPCRKGFHRQFQIWGFPSHKRTMTPEDEAVVMARVKELWEQNVNQKDIKSTLAEEGWALKHYDFQKLWRSHGLRLRNDQGFRVPEPEKNRKKRKRSSVPAEGVDRPQETQGTQASRETQEAREDENSMSAPPGPEEAAQRAQRLFEIQLESDQKLQSRKRRRRIRGYGHLPPDAPGTAPRYASETSLDESKAFLHLSNEMYQAVRKDYETICREMGVIKKTECPDGVWEESQRRLVRENMHLSAMMHPLQPDQDKKKVALECLCADVTKRMRTANKAITIAEANNILGLNPTESKTVRRSLYEILEASRFESRLVSGDDHWRELRQRWFDTNQKLQQAAIENDARKMQAVDLLCKDAMKRFREDRNKRGERPVVQRNTYYGPGPGPAWAAVQPRSKTGLEEKAARQAATQTREPLVQERVQHYPPSESGNIIAALAQATGNVDFDLDPALSGPTPFTAQAESPPLGNPIAVYFRLGPTSTVVGNHPKMWLGKLTSVSMTAFNKAATSKAGAASVTRVHGLVKSNDGTEDKWIIENQDELQAYLVEAGEKPSFLVQLEGGYA</sequence>
<keyword evidence="6" id="KW-1185">Reference proteome</keyword>
<feature type="compositionally biased region" description="Basic and acidic residues" evidence="1">
    <location>
        <begin position="133"/>
        <end position="142"/>
    </location>
</feature>
<comment type="caution">
    <text evidence="5">The sequence shown here is derived from an EMBL/GenBank/DDBJ whole genome shotgun (WGS) entry which is preliminary data.</text>
</comment>
<reference evidence="5" key="1">
    <citation type="submission" date="2023-11" db="EMBL/GenBank/DDBJ databases">
        <authorList>
            <person name="Alioto T."/>
            <person name="Alioto T."/>
            <person name="Gomez Garrido J."/>
        </authorList>
    </citation>
    <scope>NUCLEOTIDE SEQUENCE</scope>
</reference>
<dbReference type="Pfam" id="PF24465">
    <property type="entry name" value="Tri-helical"/>
    <property type="match status" value="2"/>
</dbReference>
<feature type="region of interest" description="Disordered" evidence="1">
    <location>
        <begin position="133"/>
        <end position="235"/>
    </location>
</feature>
<protein>
    <recommendedName>
        <fullName evidence="7">Clr5 domain-containing protein</fullName>
    </recommendedName>
</protein>
<evidence type="ECO:0008006" key="7">
    <source>
        <dbReference type="Google" id="ProtNLM"/>
    </source>
</evidence>
<evidence type="ECO:0000256" key="1">
    <source>
        <dbReference type="SAM" id="MobiDB-lite"/>
    </source>
</evidence>
<dbReference type="Pfam" id="PF24962">
    <property type="entry name" value="DUF7767"/>
    <property type="match status" value="1"/>
</dbReference>
<feature type="compositionally biased region" description="Basic residues" evidence="1">
    <location>
        <begin position="210"/>
        <end position="220"/>
    </location>
</feature>
<dbReference type="InterPro" id="IPR025676">
    <property type="entry name" value="Clr5_dom"/>
</dbReference>
<evidence type="ECO:0000259" key="2">
    <source>
        <dbReference type="Pfam" id="PF14420"/>
    </source>
</evidence>
<evidence type="ECO:0000259" key="3">
    <source>
        <dbReference type="Pfam" id="PF24465"/>
    </source>
</evidence>